<organism evidence="1 2">
    <name type="scientific">Halocynthiibacter styelae</name>
    <dbReference type="NCBI Taxonomy" id="2761955"/>
    <lineage>
        <taxon>Bacteria</taxon>
        <taxon>Pseudomonadati</taxon>
        <taxon>Pseudomonadota</taxon>
        <taxon>Alphaproteobacteria</taxon>
        <taxon>Rhodobacterales</taxon>
        <taxon>Paracoccaceae</taxon>
        <taxon>Halocynthiibacter</taxon>
    </lineage>
</organism>
<name>A0A8J7IEF3_9RHOB</name>
<dbReference type="SUPFAM" id="SSF51735">
    <property type="entry name" value="NAD(P)-binding Rossmann-fold domains"/>
    <property type="match status" value="1"/>
</dbReference>
<dbReference type="AlphaFoldDB" id="A0A8J7IEF3"/>
<sequence length="316" mass="34275">MVKKILLCGCGNIGFRHLQALAQLKTPAHITIVEPFAQGHARITDFITSEEANGAERYRLLGALPQTREAFDLAVITTRADVRQSVYEDIVTHHDVTSILFEKILFQTVTALDTVERDLEQRKIAGFVNCGRRGFDNYRAMAAEFAGDTPTDITVTGSAFGLASNAVHFLDLAEFLNGSPLKEVDLSQLNSDTAQSKRDGLVEIFGTLCAKTANGGKLSVTCADEPGMAIAITVRHAGRNIQIDELGNTKTEGGQTVPFGTKFVSGMPYLYDDALQTDDPGLTPYNASARQHRLYLGAMCDHLNLPSGNDTLIPIS</sequence>
<gene>
    <name evidence="1" type="ORF">H1D41_13795</name>
</gene>
<proteinExistence type="predicted"/>
<dbReference type="EMBL" id="JADCKQ010000011">
    <property type="protein sequence ID" value="MBI1494714.1"/>
    <property type="molecule type" value="Genomic_DNA"/>
</dbReference>
<dbReference type="InterPro" id="IPR036291">
    <property type="entry name" value="NAD(P)-bd_dom_sf"/>
</dbReference>
<protein>
    <recommendedName>
        <fullName evidence="3">Gfo/Idh/MocA-like oxidoreductase N-terminal domain-containing protein</fullName>
    </recommendedName>
</protein>
<dbReference type="Gene3D" id="3.40.50.720">
    <property type="entry name" value="NAD(P)-binding Rossmann-like Domain"/>
    <property type="match status" value="1"/>
</dbReference>
<keyword evidence="2" id="KW-1185">Reference proteome</keyword>
<evidence type="ECO:0008006" key="3">
    <source>
        <dbReference type="Google" id="ProtNLM"/>
    </source>
</evidence>
<evidence type="ECO:0000313" key="1">
    <source>
        <dbReference type="EMBL" id="MBI1494714.1"/>
    </source>
</evidence>
<reference evidence="1" key="1">
    <citation type="submission" date="2020-10" db="EMBL/GenBank/DDBJ databases">
        <title>Paenihalocynthiibacter styelae gen. nov., sp. nov., isolated from stalked sea squirt Styela clava.</title>
        <authorList>
            <person name="Kim Y.-O."/>
            <person name="Yoon J.-H."/>
        </authorList>
    </citation>
    <scope>NUCLEOTIDE SEQUENCE</scope>
    <source>
        <strain evidence="1">MYP1-1</strain>
    </source>
</reference>
<evidence type="ECO:0000313" key="2">
    <source>
        <dbReference type="Proteomes" id="UP000640583"/>
    </source>
</evidence>
<accession>A0A8J7IEF3</accession>
<dbReference type="Proteomes" id="UP000640583">
    <property type="component" value="Unassembled WGS sequence"/>
</dbReference>
<dbReference type="RefSeq" id="WP_228849465.1">
    <property type="nucleotide sequence ID" value="NZ_JADCKQ010000011.1"/>
</dbReference>
<comment type="caution">
    <text evidence="1">The sequence shown here is derived from an EMBL/GenBank/DDBJ whole genome shotgun (WGS) entry which is preliminary data.</text>
</comment>